<name>D6D120_9BACE</name>
<dbReference type="Proteomes" id="UP000008795">
    <property type="component" value="Chromosome"/>
</dbReference>
<dbReference type="AlphaFoldDB" id="D6D120"/>
<organism evidence="1 2">
    <name type="scientific">Bacteroides xylanisolvens XB1A</name>
    <dbReference type="NCBI Taxonomy" id="657309"/>
    <lineage>
        <taxon>Bacteria</taxon>
        <taxon>Pseudomonadati</taxon>
        <taxon>Bacteroidota</taxon>
        <taxon>Bacteroidia</taxon>
        <taxon>Bacteroidales</taxon>
        <taxon>Bacteroidaceae</taxon>
        <taxon>Bacteroides</taxon>
    </lineage>
</organism>
<reference evidence="1 2" key="1">
    <citation type="submission" date="2010-03" db="EMBL/GenBank/DDBJ databases">
        <title>The genome sequence of Bacteriodes xylanisolvens XB1A.</title>
        <authorList>
            <consortium name="metaHIT consortium -- http://www.metahit.eu/"/>
            <person name="Pajon A."/>
            <person name="Turner K."/>
            <person name="Parkhill J."/>
            <person name="Bernalier A."/>
        </authorList>
    </citation>
    <scope>NUCLEOTIDE SEQUENCE [LARGE SCALE GENOMIC DNA]</scope>
    <source>
        <strain evidence="1 2">XB1A</strain>
    </source>
</reference>
<dbReference type="EMBL" id="FP929033">
    <property type="protein sequence ID" value="CBK68122.1"/>
    <property type="molecule type" value="Genomic_DNA"/>
</dbReference>
<dbReference type="KEGG" id="bxy:BXY_31120"/>
<protein>
    <submittedName>
        <fullName evidence="1">Uncharacterized protein</fullName>
    </submittedName>
</protein>
<proteinExistence type="predicted"/>
<sequence length="34" mass="3841">MNKEIAGESVEEIKVKSPVIAFTFQICLYRLLGI</sequence>
<accession>D6D120</accession>
<reference evidence="1 2" key="2">
    <citation type="submission" date="2010-03" db="EMBL/GenBank/DDBJ databases">
        <authorList>
            <person name="Pajon A."/>
        </authorList>
    </citation>
    <scope>NUCLEOTIDE SEQUENCE [LARGE SCALE GENOMIC DNA]</scope>
    <source>
        <strain evidence="1 2">XB1A</strain>
    </source>
</reference>
<gene>
    <name evidence="1" type="ORF">BXY_31120</name>
</gene>
<evidence type="ECO:0000313" key="2">
    <source>
        <dbReference type="Proteomes" id="UP000008795"/>
    </source>
</evidence>
<evidence type="ECO:0000313" key="1">
    <source>
        <dbReference type="EMBL" id="CBK68122.1"/>
    </source>
</evidence>
<dbReference type="HOGENOM" id="CLU_3372260_0_0_10"/>